<dbReference type="Pfam" id="PF13545">
    <property type="entry name" value="HTH_Crp_2"/>
    <property type="match status" value="1"/>
</dbReference>
<dbReference type="InterPro" id="IPR012318">
    <property type="entry name" value="HTH_CRP"/>
</dbReference>
<dbReference type="CDD" id="cd00038">
    <property type="entry name" value="CAP_ED"/>
    <property type="match status" value="1"/>
</dbReference>
<dbReference type="eggNOG" id="COG0664">
    <property type="taxonomic scope" value="Bacteria"/>
</dbReference>
<comment type="caution">
    <text evidence="6">The sequence shown here is derived from an EMBL/GenBank/DDBJ whole genome shotgun (WGS) entry which is preliminary data.</text>
</comment>
<dbReference type="EMBL" id="AMEZ01000019">
    <property type="protein sequence ID" value="EKY28747.1"/>
    <property type="molecule type" value="Genomic_DNA"/>
</dbReference>
<dbReference type="PANTHER" id="PTHR24567:SF58">
    <property type="entry name" value="CYCLIC AMP-BINDING REGULATORY PROTEIN"/>
    <property type="match status" value="1"/>
</dbReference>
<proteinExistence type="predicted"/>
<protein>
    <submittedName>
        <fullName evidence="6">Cyclic nucleotide-binding domain protein</fullName>
    </submittedName>
</protein>
<evidence type="ECO:0000259" key="4">
    <source>
        <dbReference type="PROSITE" id="PS50042"/>
    </source>
</evidence>
<dbReference type="RefSeq" id="WP_005210842.1">
    <property type="nucleotide sequence ID" value="NZ_KB291613.1"/>
</dbReference>
<dbReference type="AlphaFoldDB" id="L1QMF5"/>
<dbReference type="PANTHER" id="PTHR24567">
    <property type="entry name" value="CRP FAMILY TRANSCRIPTIONAL REGULATORY PROTEIN"/>
    <property type="match status" value="1"/>
</dbReference>
<dbReference type="GO" id="GO:0003700">
    <property type="term" value="F:DNA-binding transcription factor activity"/>
    <property type="evidence" value="ECO:0007669"/>
    <property type="project" value="TreeGrafter"/>
</dbReference>
<dbReference type="SUPFAM" id="SSF46785">
    <property type="entry name" value="Winged helix' DNA-binding domain"/>
    <property type="match status" value="1"/>
</dbReference>
<dbReference type="InterPro" id="IPR014710">
    <property type="entry name" value="RmlC-like_jellyroll"/>
</dbReference>
<evidence type="ECO:0000313" key="6">
    <source>
        <dbReference type="EMBL" id="EKY28747.1"/>
    </source>
</evidence>
<dbReference type="OrthoDB" id="3176638at2"/>
<dbReference type="PROSITE" id="PS50042">
    <property type="entry name" value="CNMP_BINDING_3"/>
    <property type="match status" value="1"/>
</dbReference>
<evidence type="ECO:0000313" key="7">
    <source>
        <dbReference type="Proteomes" id="UP000010420"/>
    </source>
</evidence>
<dbReference type="InterPro" id="IPR000595">
    <property type="entry name" value="cNMP-bd_dom"/>
</dbReference>
<dbReference type="SMART" id="SM00100">
    <property type="entry name" value="cNMP"/>
    <property type="match status" value="1"/>
</dbReference>
<name>L1QMF5_9CLOT</name>
<dbReference type="GO" id="GO:0003677">
    <property type="term" value="F:DNA binding"/>
    <property type="evidence" value="ECO:0007669"/>
    <property type="project" value="UniProtKB-KW"/>
</dbReference>
<keyword evidence="3" id="KW-0804">Transcription</keyword>
<dbReference type="STRING" id="545697.HMPREF0216_00595"/>
<dbReference type="GO" id="GO:0005829">
    <property type="term" value="C:cytosol"/>
    <property type="evidence" value="ECO:0007669"/>
    <property type="project" value="TreeGrafter"/>
</dbReference>
<dbReference type="InterPro" id="IPR050397">
    <property type="entry name" value="Env_Response_Regulators"/>
</dbReference>
<dbReference type="SUPFAM" id="SSF51206">
    <property type="entry name" value="cAMP-binding domain-like"/>
    <property type="match status" value="1"/>
</dbReference>
<accession>L1QMF5</accession>
<gene>
    <name evidence="6" type="ORF">HMPREF0216_00595</name>
</gene>
<keyword evidence="7" id="KW-1185">Reference proteome</keyword>
<evidence type="ECO:0000259" key="5">
    <source>
        <dbReference type="PROSITE" id="PS51063"/>
    </source>
</evidence>
<reference evidence="6 7" key="1">
    <citation type="submission" date="2012-05" db="EMBL/GenBank/DDBJ databases">
        <authorList>
            <person name="Weinstock G."/>
            <person name="Sodergren E."/>
            <person name="Lobos E.A."/>
            <person name="Fulton L."/>
            <person name="Fulton R."/>
            <person name="Courtney L."/>
            <person name="Fronick C."/>
            <person name="O'Laughlin M."/>
            <person name="Godfrey J."/>
            <person name="Wilson R.M."/>
            <person name="Miner T."/>
            <person name="Farmer C."/>
            <person name="Delehaunty K."/>
            <person name="Cordes M."/>
            <person name="Minx P."/>
            <person name="Tomlinson C."/>
            <person name="Chen J."/>
            <person name="Wollam A."/>
            <person name="Pepin K.H."/>
            <person name="Bhonagiri V."/>
            <person name="Zhang X."/>
            <person name="Suruliraj S."/>
            <person name="Warren W."/>
            <person name="Mitreva M."/>
            <person name="Mardis E.R."/>
            <person name="Wilson R.K."/>
        </authorList>
    </citation>
    <scope>NUCLEOTIDE SEQUENCE [LARGE SCALE GENOMIC DNA]</scope>
    <source>
        <strain evidence="6 7">DSM 1785</strain>
    </source>
</reference>
<feature type="domain" description="Cyclic nucleotide-binding" evidence="4">
    <location>
        <begin position="13"/>
        <end position="118"/>
    </location>
</feature>
<keyword evidence="1" id="KW-0805">Transcription regulation</keyword>
<dbReference type="Proteomes" id="UP000010420">
    <property type="component" value="Unassembled WGS sequence"/>
</dbReference>
<dbReference type="InterPro" id="IPR036390">
    <property type="entry name" value="WH_DNA-bd_sf"/>
</dbReference>
<dbReference type="PATRIC" id="fig|545697.3.peg.590"/>
<evidence type="ECO:0000256" key="2">
    <source>
        <dbReference type="ARBA" id="ARBA00023125"/>
    </source>
</evidence>
<evidence type="ECO:0000256" key="1">
    <source>
        <dbReference type="ARBA" id="ARBA00023015"/>
    </source>
</evidence>
<keyword evidence="2" id="KW-0238">DNA-binding</keyword>
<dbReference type="PROSITE" id="PS51063">
    <property type="entry name" value="HTH_CRP_2"/>
    <property type="match status" value="1"/>
</dbReference>
<dbReference type="InterPro" id="IPR018490">
    <property type="entry name" value="cNMP-bd_dom_sf"/>
</dbReference>
<dbReference type="Gene3D" id="2.60.120.10">
    <property type="entry name" value="Jelly Rolls"/>
    <property type="match status" value="1"/>
</dbReference>
<organism evidence="6 7">
    <name type="scientific">Clostridium celatum DSM 1785</name>
    <dbReference type="NCBI Taxonomy" id="545697"/>
    <lineage>
        <taxon>Bacteria</taxon>
        <taxon>Bacillati</taxon>
        <taxon>Bacillota</taxon>
        <taxon>Clostridia</taxon>
        <taxon>Eubacteriales</taxon>
        <taxon>Clostridiaceae</taxon>
        <taxon>Clostridium</taxon>
    </lineage>
</organism>
<feature type="domain" description="HTH crp-type" evidence="5">
    <location>
        <begin position="150"/>
        <end position="218"/>
    </location>
</feature>
<evidence type="ECO:0000256" key="3">
    <source>
        <dbReference type="ARBA" id="ARBA00023163"/>
    </source>
</evidence>
<dbReference type="HOGENOM" id="CLU_075053_4_1_9"/>
<dbReference type="Pfam" id="PF00027">
    <property type="entry name" value="cNMP_binding"/>
    <property type="match status" value="1"/>
</dbReference>
<sequence length="226" mass="25916">MEIIINQLQKNELFKGLSAEKIENVINKIKYSIKRYSKNEIIANEDDVCTTLSLVLDGSVEIQRLYSNGKYIVLKRLSTGDVFGEALVFSKAKTYPATVMSLSESSIFFIDKEDVLKLCSTEEKILENFISLLSDKVFILNSKIKSISFKSIRQRVINFILDEVREQKNKNIILKNTKEEIAASLGIPRPSLSRELIYLRDNGYINFSRRSISVIDIESLEEELFN</sequence>